<dbReference type="Gene3D" id="3.40.50.720">
    <property type="entry name" value="NAD(P)-binding Rossmann-like Domain"/>
    <property type="match status" value="1"/>
</dbReference>
<dbReference type="Pfam" id="PF01370">
    <property type="entry name" value="Epimerase"/>
    <property type="match status" value="1"/>
</dbReference>
<evidence type="ECO:0000256" key="1">
    <source>
        <dbReference type="ARBA" id="ARBA00009353"/>
    </source>
</evidence>
<dbReference type="InterPro" id="IPR010099">
    <property type="entry name" value="SDR39U1"/>
</dbReference>
<organism evidence="4 5">
    <name type="scientific">Pontiella sulfatireligans</name>
    <dbReference type="NCBI Taxonomy" id="2750658"/>
    <lineage>
        <taxon>Bacteria</taxon>
        <taxon>Pseudomonadati</taxon>
        <taxon>Kiritimatiellota</taxon>
        <taxon>Kiritimatiellia</taxon>
        <taxon>Kiritimatiellales</taxon>
        <taxon>Pontiellaceae</taxon>
        <taxon>Pontiella</taxon>
    </lineage>
</organism>
<dbReference type="AlphaFoldDB" id="A0A6C2UQ89"/>
<sequence>MKVLVSGSSGLVGSALMENLQADGHEVGRLPRTFEQAIDFSGVGAVVHLAGESIAEGRWTDAKKKRIEESRVSGTRQLAEQLASSSSKPAVFICASAIGFYGDRADETLDEASSAGSGFLPDVCKNWEAAAKPAADAGIRTVWIRTGIVLSKKGGALNKMLPPFKMGAGGILGNGRQYMSWISLEDEIGAICFSIENAVVSGPVNLVAPNPATNLEFTKALGKALHRPTILPMPAFAVRLLFGEMGDALLLGSTRVLPKKLIEAGYEFCHPDLQSALEDVLR</sequence>
<dbReference type="PANTHER" id="PTHR11092">
    <property type="entry name" value="SUGAR NUCLEOTIDE EPIMERASE RELATED"/>
    <property type="match status" value="1"/>
</dbReference>
<dbReference type="NCBIfam" id="TIGR01777">
    <property type="entry name" value="yfcH"/>
    <property type="match status" value="1"/>
</dbReference>
<feature type="domain" description="NAD-dependent epimerase/dehydratase" evidence="2">
    <location>
        <begin position="3"/>
        <end position="197"/>
    </location>
</feature>
<name>A0A6C2UQ89_9BACT</name>
<keyword evidence="5" id="KW-1185">Reference proteome</keyword>
<protein>
    <submittedName>
        <fullName evidence="4">Epimerase family protein</fullName>
    </submittedName>
</protein>
<dbReference type="InterPro" id="IPR001509">
    <property type="entry name" value="Epimerase_deHydtase"/>
</dbReference>
<dbReference type="RefSeq" id="WP_136063512.1">
    <property type="nucleotide sequence ID" value="NZ_CAAHFH010000002.1"/>
</dbReference>
<evidence type="ECO:0000313" key="4">
    <source>
        <dbReference type="EMBL" id="VGO22103.1"/>
    </source>
</evidence>
<dbReference type="EMBL" id="CAAHFH010000002">
    <property type="protein sequence ID" value="VGO22103.1"/>
    <property type="molecule type" value="Genomic_DNA"/>
</dbReference>
<dbReference type="PANTHER" id="PTHR11092:SF0">
    <property type="entry name" value="EPIMERASE FAMILY PROTEIN SDR39U1"/>
    <property type="match status" value="1"/>
</dbReference>
<dbReference type="InterPro" id="IPR013549">
    <property type="entry name" value="DUF1731"/>
</dbReference>
<proteinExistence type="inferred from homology"/>
<evidence type="ECO:0000259" key="3">
    <source>
        <dbReference type="Pfam" id="PF08338"/>
    </source>
</evidence>
<dbReference type="Pfam" id="PF08338">
    <property type="entry name" value="DUF1731"/>
    <property type="match status" value="1"/>
</dbReference>
<feature type="domain" description="DUF1731" evidence="3">
    <location>
        <begin position="233"/>
        <end position="280"/>
    </location>
</feature>
<dbReference type="InterPro" id="IPR036291">
    <property type="entry name" value="NAD(P)-bd_dom_sf"/>
</dbReference>
<dbReference type="CDD" id="cd05242">
    <property type="entry name" value="SDR_a8"/>
    <property type="match status" value="1"/>
</dbReference>
<gene>
    <name evidence="4" type="ORF">SCARR_04184</name>
</gene>
<reference evidence="4 5" key="1">
    <citation type="submission" date="2019-04" db="EMBL/GenBank/DDBJ databases">
        <authorList>
            <person name="Van Vliet M D."/>
        </authorList>
    </citation>
    <scope>NUCLEOTIDE SEQUENCE [LARGE SCALE GENOMIC DNA]</scope>
    <source>
        <strain evidence="4 5">F21</strain>
    </source>
</reference>
<dbReference type="SUPFAM" id="SSF51735">
    <property type="entry name" value="NAD(P)-binding Rossmann-fold domains"/>
    <property type="match status" value="1"/>
</dbReference>
<evidence type="ECO:0000259" key="2">
    <source>
        <dbReference type="Pfam" id="PF01370"/>
    </source>
</evidence>
<accession>A0A6C2UQ89</accession>
<comment type="similarity">
    <text evidence="1">Belongs to the NAD(P)-dependent epimerase/dehydratase family. SDR39U1 subfamily.</text>
</comment>
<dbReference type="Proteomes" id="UP000346198">
    <property type="component" value="Unassembled WGS sequence"/>
</dbReference>
<evidence type="ECO:0000313" key="5">
    <source>
        <dbReference type="Proteomes" id="UP000346198"/>
    </source>
</evidence>